<organism evidence="10 11">
    <name type="scientific">Hibiscus sabdariffa</name>
    <name type="common">roselle</name>
    <dbReference type="NCBI Taxonomy" id="183260"/>
    <lineage>
        <taxon>Eukaryota</taxon>
        <taxon>Viridiplantae</taxon>
        <taxon>Streptophyta</taxon>
        <taxon>Embryophyta</taxon>
        <taxon>Tracheophyta</taxon>
        <taxon>Spermatophyta</taxon>
        <taxon>Magnoliopsida</taxon>
        <taxon>eudicotyledons</taxon>
        <taxon>Gunneridae</taxon>
        <taxon>Pentapetalae</taxon>
        <taxon>rosids</taxon>
        <taxon>malvids</taxon>
        <taxon>Malvales</taxon>
        <taxon>Malvaceae</taxon>
        <taxon>Malvoideae</taxon>
        <taxon>Hibiscus</taxon>
    </lineage>
</organism>
<feature type="domain" description="DDE Tnp4" evidence="9">
    <location>
        <begin position="276"/>
        <end position="433"/>
    </location>
</feature>
<evidence type="ECO:0000256" key="5">
    <source>
        <dbReference type="ARBA" id="ARBA00022723"/>
    </source>
</evidence>
<keyword evidence="4" id="KW-0540">Nuclease</keyword>
<proteinExistence type="inferred from homology"/>
<feature type="region of interest" description="Disordered" evidence="8">
    <location>
        <begin position="1"/>
        <end position="71"/>
    </location>
</feature>
<dbReference type="InterPro" id="IPR027806">
    <property type="entry name" value="HARBI1_dom"/>
</dbReference>
<keyword evidence="11" id="KW-1185">Reference proteome</keyword>
<comment type="caution">
    <text evidence="10">The sequence shown here is derived from an EMBL/GenBank/DDBJ whole genome shotgun (WGS) entry which is preliminary data.</text>
</comment>
<keyword evidence="6" id="KW-0378">Hydrolase</keyword>
<keyword evidence="5" id="KW-0479">Metal-binding</keyword>
<accession>A0ABR2SPS5</accession>
<evidence type="ECO:0000256" key="4">
    <source>
        <dbReference type="ARBA" id="ARBA00022722"/>
    </source>
</evidence>
<sequence>MNIGDNCNRRPKEGVSDENDDESCSSDRETKKKDLNGIITSLMLLEEQGNGDRDEQNDKFHGEKSIMESTRNKKARTVLELHSNLQDYYSEIEETGRVKRKKSRVTAAATVSETEKQSPNGGSGKCESGQGQGQQRRLWVKERSNAWWDECNRPDYPESEFKKAFRMSKSTFELICEELNAVVAKEDTTLRNAIPVRQRVAVCIWRLATGEPLRLVSKRFGLGISTCHKLVLEVCSAIRSVLMPKYLQWPTEDNLRKIKQDYESISGIPNVVGSMYTTHIPIIAPKISVAAYFNKRHTERNQKTSYSITVQGVVDPTGVFTDVCIGWPGSMTDEQVLEKSALFQRAKNGGLLNGVWVVGSSGYPLMDWVLVPYKQQQLTWTQHAFNEKIGEIQRVAKEAFGRLKGRWSCLQKRTEVKLQDLPVVLGACCVLHNICEMKNEGIDPESTTEAVDDEMVAEDAMRSVSSLKARDAIAHNLLHHRFAGTAFL</sequence>
<dbReference type="PANTHER" id="PTHR22930:SF244">
    <property type="entry name" value="OS05G0593000 PROTEIN"/>
    <property type="match status" value="1"/>
</dbReference>
<dbReference type="InterPro" id="IPR045249">
    <property type="entry name" value="HARBI1-like"/>
</dbReference>
<evidence type="ECO:0000256" key="7">
    <source>
        <dbReference type="ARBA" id="ARBA00023242"/>
    </source>
</evidence>
<reference evidence="10 11" key="1">
    <citation type="journal article" date="2024" name="G3 (Bethesda)">
        <title>Genome assembly of Hibiscus sabdariffa L. provides insights into metabolisms of medicinal natural products.</title>
        <authorList>
            <person name="Kim T."/>
        </authorList>
    </citation>
    <scope>NUCLEOTIDE SEQUENCE [LARGE SCALE GENOMIC DNA]</scope>
    <source>
        <strain evidence="10">TK-2024</strain>
        <tissue evidence="10">Old leaves</tissue>
    </source>
</reference>
<evidence type="ECO:0000256" key="8">
    <source>
        <dbReference type="SAM" id="MobiDB-lite"/>
    </source>
</evidence>
<evidence type="ECO:0000256" key="1">
    <source>
        <dbReference type="ARBA" id="ARBA00001968"/>
    </source>
</evidence>
<comment type="similarity">
    <text evidence="3">Belongs to the HARBI1 family.</text>
</comment>
<dbReference type="Pfam" id="PF13359">
    <property type="entry name" value="DDE_Tnp_4"/>
    <property type="match status" value="1"/>
</dbReference>
<evidence type="ECO:0000313" key="11">
    <source>
        <dbReference type="Proteomes" id="UP001396334"/>
    </source>
</evidence>
<feature type="compositionally biased region" description="Polar residues" evidence="8">
    <location>
        <begin position="109"/>
        <end position="120"/>
    </location>
</feature>
<evidence type="ECO:0000313" key="10">
    <source>
        <dbReference type="EMBL" id="KAK9027050.1"/>
    </source>
</evidence>
<dbReference type="PANTHER" id="PTHR22930">
    <property type="match status" value="1"/>
</dbReference>
<feature type="compositionally biased region" description="Basic and acidic residues" evidence="8">
    <location>
        <begin position="50"/>
        <end position="66"/>
    </location>
</feature>
<evidence type="ECO:0000259" key="9">
    <source>
        <dbReference type="Pfam" id="PF13359"/>
    </source>
</evidence>
<gene>
    <name evidence="10" type="ORF">V6N11_066898</name>
</gene>
<dbReference type="Proteomes" id="UP001396334">
    <property type="component" value="Unassembled WGS sequence"/>
</dbReference>
<keyword evidence="7" id="KW-0539">Nucleus</keyword>
<protein>
    <recommendedName>
        <fullName evidence="9">DDE Tnp4 domain-containing protein</fullName>
    </recommendedName>
</protein>
<dbReference type="EMBL" id="JBBPBN010000012">
    <property type="protein sequence ID" value="KAK9027050.1"/>
    <property type="molecule type" value="Genomic_DNA"/>
</dbReference>
<name>A0ABR2SPS5_9ROSI</name>
<feature type="compositionally biased region" description="Basic and acidic residues" evidence="8">
    <location>
        <begin position="25"/>
        <end position="35"/>
    </location>
</feature>
<evidence type="ECO:0000256" key="3">
    <source>
        <dbReference type="ARBA" id="ARBA00006958"/>
    </source>
</evidence>
<evidence type="ECO:0000256" key="6">
    <source>
        <dbReference type="ARBA" id="ARBA00022801"/>
    </source>
</evidence>
<comment type="cofactor">
    <cofactor evidence="1">
        <name>a divalent metal cation</name>
        <dbReference type="ChEBI" id="CHEBI:60240"/>
    </cofactor>
</comment>
<evidence type="ECO:0000256" key="2">
    <source>
        <dbReference type="ARBA" id="ARBA00004123"/>
    </source>
</evidence>
<comment type="subcellular location">
    <subcellularLocation>
        <location evidence="2">Nucleus</location>
    </subcellularLocation>
</comment>
<feature type="region of interest" description="Disordered" evidence="8">
    <location>
        <begin position="105"/>
        <end position="135"/>
    </location>
</feature>